<evidence type="ECO:0000313" key="3">
    <source>
        <dbReference type="EMBL" id="SNR34977.1"/>
    </source>
</evidence>
<gene>
    <name evidence="3" type="ORF">SAMN06265355_1026</name>
</gene>
<dbReference type="Proteomes" id="UP000198420">
    <property type="component" value="Unassembled WGS sequence"/>
</dbReference>
<keyword evidence="2" id="KW-0472">Membrane</keyword>
<keyword evidence="2" id="KW-0812">Transmembrane</keyword>
<dbReference type="Pfam" id="PF10935">
    <property type="entry name" value="DUF2637"/>
    <property type="match status" value="1"/>
</dbReference>
<evidence type="ECO:0000256" key="1">
    <source>
        <dbReference type="SAM" id="MobiDB-lite"/>
    </source>
</evidence>
<evidence type="ECO:0000313" key="4">
    <source>
        <dbReference type="Proteomes" id="UP000198420"/>
    </source>
</evidence>
<feature type="transmembrane region" description="Helical" evidence="2">
    <location>
        <begin position="53"/>
        <end position="72"/>
    </location>
</feature>
<sequence>MNRTTRIAHLTSVALMGLFVLVVTGDGFAQSYAGLHKWAIEQGVKGWKADSFPLLVDLFILIGELGLFALALEGHRLTRQALAWADMALPFGLASAGWGVSLAFNIGAVDGGTQQMTAAVAPVASMMGLLVLLRTVHRLIARAPVATTGPVPEFAAPFEGVATAVATPSWWPLPDLGSAGEGPDGYALWEEIEPSRDTPVPALTEAPDDGPGKEANLPLKSEPDPGLAEVVATARDRFAEVLATGAVPSVRRLRRELRIGHPKAKRVYIILAAEAAAALGATGQPVAATH</sequence>
<protein>
    <recommendedName>
        <fullName evidence="5">DUF2637 domain-containing protein</fullName>
    </recommendedName>
</protein>
<organism evidence="3 4">
    <name type="scientific">Actinomadura mexicana</name>
    <dbReference type="NCBI Taxonomy" id="134959"/>
    <lineage>
        <taxon>Bacteria</taxon>
        <taxon>Bacillati</taxon>
        <taxon>Actinomycetota</taxon>
        <taxon>Actinomycetes</taxon>
        <taxon>Streptosporangiales</taxon>
        <taxon>Thermomonosporaceae</taxon>
        <taxon>Actinomadura</taxon>
    </lineage>
</organism>
<dbReference type="AlphaFoldDB" id="A0A238VLI2"/>
<feature type="transmembrane region" description="Helical" evidence="2">
    <location>
        <begin position="84"/>
        <end position="104"/>
    </location>
</feature>
<dbReference type="EMBL" id="FZNP01000002">
    <property type="protein sequence ID" value="SNR34977.1"/>
    <property type="molecule type" value="Genomic_DNA"/>
</dbReference>
<feature type="region of interest" description="Disordered" evidence="1">
    <location>
        <begin position="197"/>
        <end position="225"/>
    </location>
</feature>
<evidence type="ECO:0000256" key="2">
    <source>
        <dbReference type="SAM" id="Phobius"/>
    </source>
</evidence>
<evidence type="ECO:0008006" key="5">
    <source>
        <dbReference type="Google" id="ProtNLM"/>
    </source>
</evidence>
<dbReference type="RefSeq" id="WP_089310337.1">
    <property type="nucleotide sequence ID" value="NZ_FZNP01000002.1"/>
</dbReference>
<feature type="transmembrane region" description="Helical" evidence="2">
    <location>
        <begin position="116"/>
        <end position="133"/>
    </location>
</feature>
<accession>A0A238VLI2</accession>
<keyword evidence="4" id="KW-1185">Reference proteome</keyword>
<keyword evidence="2" id="KW-1133">Transmembrane helix</keyword>
<name>A0A238VLI2_9ACTN</name>
<dbReference type="OrthoDB" id="3456987at2"/>
<proteinExistence type="predicted"/>
<reference evidence="4" key="1">
    <citation type="submission" date="2017-06" db="EMBL/GenBank/DDBJ databases">
        <authorList>
            <person name="Varghese N."/>
            <person name="Submissions S."/>
        </authorList>
    </citation>
    <scope>NUCLEOTIDE SEQUENCE [LARGE SCALE GENOMIC DNA]</scope>
    <source>
        <strain evidence="4">DSM 44485</strain>
    </source>
</reference>
<dbReference type="InterPro" id="IPR021235">
    <property type="entry name" value="DUF2637"/>
</dbReference>